<evidence type="ECO:0000256" key="3">
    <source>
        <dbReference type="ARBA" id="ARBA00010617"/>
    </source>
</evidence>
<evidence type="ECO:0000256" key="12">
    <source>
        <dbReference type="RuleBase" id="RU000461"/>
    </source>
</evidence>
<evidence type="ECO:0000256" key="9">
    <source>
        <dbReference type="ARBA" id="ARBA00023004"/>
    </source>
</evidence>
<feature type="signal peptide" evidence="13">
    <location>
        <begin position="1"/>
        <end position="21"/>
    </location>
</feature>
<keyword evidence="9 12" id="KW-0408">Iron</keyword>
<evidence type="ECO:0000256" key="13">
    <source>
        <dbReference type="SAM" id="SignalP"/>
    </source>
</evidence>
<evidence type="ECO:0000256" key="10">
    <source>
        <dbReference type="ARBA" id="ARBA00023033"/>
    </source>
</evidence>
<keyword evidence="13" id="KW-0732">Signal</keyword>
<dbReference type="SUPFAM" id="SSF48264">
    <property type="entry name" value="Cytochrome P450"/>
    <property type="match status" value="1"/>
</dbReference>
<evidence type="ECO:0000256" key="7">
    <source>
        <dbReference type="ARBA" id="ARBA00022989"/>
    </source>
</evidence>
<protein>
    <submittedName>
        <fullName evidence="14">Cytochrome P450-like protein</fullName>
    </submittedName>
</protein>
<dbReference type="AlphaFoldDB" id="A0A5C3LEL7"/>
<dbReference type="EMBL" id="ML213851">
    <property type="protein sequence ID" value="TFK31172.1"/>
    <property type="molecule type" value="Genomic_DNA"/>
</dbReference>
<evidence type="ECO:0000313" key="14">
    <source>
        <dbReference type="EMBL" id="TFK31172.1"/>
    </source>
</evidence>
<dbReference type="Proteomes" id="UP000308652">
    <property type="component" value="Unassembled WGS sequence"/>
</dbReference>
<proteinExistence type="inferred from homology"/>
<dbReference type="GO" id="GO:0020037">
    <property type="term" value="F:heme binding"/>
    <property type="evidence" value="ECO:0007669"/>
    <property type="project" value="InterPro"/>
</dbReference>
<evidence type="ECO:0000256" key="1">
    <source>
        <dbReference type="ARBA" id="ARBA00001971"/>
    </source>
</evidence>
<dbReference type="PANTHER" id="PTHR46300">
    <property type="entry name" value="P450, PUTATIVE (EUROFUNG)-RELATED-RELATED"/>
    <property type="match status" value="1"/>
</dbReference>
<dbReference type="Pfam" id="PF00067">
    <property type="entry name" value="p450"/>
    <property type="match status" value="1"/>
</dbReference>
<keyword evidence="4 12" id="KW-0349">Heme</keyword>
<dbReference type="InterPro" id="IPR036396">
    <property type="entry name" value="Cyt_P450_sf"/>
</dbReference>
<keyword evidence="11" id="KW-0472">Membrane</keyword>
<comment type="similarity">
    <text evidence="3 12">Belongs to the cytochrome P450 family.</text>
</comment>
<keyword evidence="8 12" id="KW-0560">Oxidoreductase</keyword>
<comment type="cofactor">
    <cofactor evidence="1">
        <name>heme</name>
        <dbReference type="ChEBI" id="CHEBI:30413"/>
    </cofactor>
</comment>
<accession>A0A5C3LEL7</accession>
<dbReference type="InterPro" id="IPR017972">
    <property type="entry name" value="Cyt_P450_CS"/>
</dbReference>
<evidence type="ECO:0000256" key="5">
    <source>
        <dbReference type="ARBA" id="ARBA00022692"/>
    </source>
</evidence>
<organism evidence="14 15">
    <name type="scientific">Crucibulum laeve</name>
    <dbReference type="NCBI Taxonomy" id="68775"/>
    <lineage>
        <taxon>Eukaryota</taxon>
        <taxon>Fungi</taxon>
        <taxon>Dikarya</taxon>
        <taxon>Basidiomycota</taxon>
        <taxon>Agaricomycotina</taxon>
        <taxon>Agaricomycetes</taxon>
        <taxon>Agaricomycetidae</taxon>
        <taxon>Agaricales</taxon>
        <taxon>Agaricineae</taxon>
        <taxon>Nidulariaceae</taxon>
        <taxon>Crucibulum</taxon>
    </lineage>
</organism>
<evidence type="ECO:0000256" key="6">
    <source>
        <dbReference type="ARBA" id="ARBA00022723"/>
    </source>
</evidence>
<gene>
    <name evidence="14" type="ORF">BDQ12DRAFT_729808</name>
</gene>
<dbReference type="GO" id="GO:0016705">
    <property type="term" value="F:oxidoreductase activity, acting on paired donors, with incorporation or reduction of molecular oxygen"/>
    <property type="evidence" value="ECO:0007669"/>
    <property type="project" value="InterPro"/>
</dbReference>
<dbReference type="PANTHER" id="PTHR46300:SF2">
    <property type="entry name" value="CYTOCHROME P450 MONOOXYGENASE ALNH-RELATED"/>
    <property type="match status" value="1"/>
</dbReference>
<dbReference type="STRING" id="68775.A0A5C3LEL7"/>
<evidence type="ECO:0000256" key="11">
    <source>
        <dbReference type="ARBA" id="ARBA00023136"/>
    </source>
</evidence>
<evidence type="ECO:0000256" key="4">
    <source>
        <dbReference type="ARBA" id="ARBA00022617"/>
    </source>
</evidence>
<sequence>MSNIQCVIFVWINAGFNFTSGTSAIFYDKDSYPNPEIFNPGRFFDGNNQPDPRNHVFGYGRRLCPGRHLAEASLWLSMASILSTFDILPHVDEHGRPHLPVIDYTSGVMSSPTTFSCRFQPRSNATAEIIG</sequence>
<name>A0A5C3LEL7_9AGAR</name>
<evidence type="ECO:0000313" key="15">
    <source>
        <dbReference type="Proteomes" id="UP000308652"/>
    </source>
</evidence>
<dbReference type="InterPro" id="IPR050364">
    <property type="entry name" value="Cytochrome_P450_fung"/>
</dbReference>
<dbReference type="PROSITE" id="PS00086">
    <property type="entry name" value="CYTOCHROME_P450"/>
    <property type="match status" value="1"/>
</dbReference>
<keyword evidence="5" id="KW-0812">Transmembrane</keyword>
<keyword evidence="7" id="KW-1133">Transmembrane helix</keyword>
<feature type="chain" id="PRO_5023125244" evidence="13">
    <location>
        <begin position="22"/>
        <end position="131"/>
    </location>
</feature>
<dbReference type="GO" id="GO:0016020">
    <property type="term" value="C:membrane"/>
    <property type="evidence" value="ECO:0007669"/>
    <property type="project" value="UniProtKB-SubCell"/>
</dbReference>
<dbReference type="OrthoDB" id="3934656at2759"/>
<keyword evidence="6 12" id="KW-0479">Metal-binding</keyword>
<keyword evidence="15" id="KW-1185">Reference proteome</keyword>
<evidence type="ECO:0000256" key="2">
    <source>
        <dbReference type="ARBA" id="ARBA00004167"/>
    </source>
</evidence>
<dbReference type="GO" id="GO:0004497">
    <property type="term" value="F:monooxygenase activity"/>
    <property type="evidence" value="ECO:0007669"/>
    <property type="project" value="UniProtKB-KW"/>
</dbReference>
<dbReference type="InterPro" id="IPR001128">
    <property type="entry name" value="Cyt_P450"/>
</dbReference>
<evidence type="ECO:0000256" key="8">
    <source>
        <dbReference type="ARBA" id="ARBA00023002"/>
    </source>
</evidence>
<comment type="subcellular location">
    <subcellularLocation>
        <location evidence="2">Membrane</location>
        <topology evidence="2">Single-pass membrane protein</topology>
    </subcellularLocation>
</comment>
<reference evidence="14 15" key="1">
    <citation type="journal article" date="2019" name="Nat. Ecol. Evol.">
        <title>Megaphylogeny resolves global patterns of mushroom evolution.</title>
        <authorList>
            <person name="Varga T."/>
            <person name="Krizsan K."/>
            <person name="Foldi C."/>
            <person name="Dima B."/>
            <person name="Sanchez-Garcia M."/>
            <person name="Sanchez-Ramirez S."/>
            <person name="Szollosi G.J."/>
            <person name="Szarkandi J.G."/>
            <person name="Papp V."/>
            <person name="Albert L."/>
            <person name="Andreopoulos W."/>
            <person name="Angelini C."/>
            <person name="Antonin V."/>
            <person name="Barry K.W."/>
            <person name="Bougher N.L."/>
            <person name="Buchanan P."/>
            <person name="Buyck B."/>
            <person name="Bense V."/>
            <person name="Catcheside P."/>
            <person name="Chovatia M."/>
            <person name="Cooper J."/>
            <person name="Damon W."/>
            <person name="Desjardin D."/>
            <person name="Finy P."/>
            <person name="Geml J."/>
            <person name="Haridas S."/>
            <person name="Hughes K."/>
            <person name="Justo A."/>
            <person name="Karasinski D."/>
            <person name="Kautmanova I."/>
            <person name="Kiss B."/>
            <person name="Kocsube S."/>
            <person name="Kotiranta H."/>
            <person name="LaButti K.M."/>
            <person name="Lechner B.E."/>
            <person name="Liimatainen K."/>
            <person name="Lipzen A."/>
            <person name="Lukacs Z."/>
            <person name="Mihaltcheva S."/>
            <person name="Morgado L.N."/>
            <person name="Niskanen T."/>
            <person name="Noordeloos M.E."/>
            <person name="Ohm R.A."/>
            <person name="Ortiz-Santana B."/>
            <person name="Ovrebo C."/>
            <person name="Racz N."/>
            <person name="Riley R."/>
            <person name="Savchenko A."/>
            <person name="Shiryaev A."/>
            <person name="Soop K."/>
            <person name="Spirin V."/>
            <person name="Szebenyi C."/>
            <person name="Tomsovsky M."/>
            <person name="Tulloss R.E."/>
            <person name="Uehling J."/>
            <person name="Grigoriev I.V."/>
            <person name="Vagvolgyi C."/>
            <person name="Papp T."/>
            <person name="Martin F.M."/>
            <person name="Miettinen O."/>
            <person name="Hibbett D.S."/>
            <person name="Nagy L.G."/>
        </authorList>
    </citation>
    <scope>NUCLEOTIDE SEQUENCE [LARGE SCALE GENOMIC DNA]</scope>
    <source>
        <strain evidence="14 15">CBS 166.37</strain>
    </source>
</reference>
<keyword evidence="10 12" id="KW-0503">Monooxygenase</keyword>
<dbReference type="Gene3D" id="1.10.630.10">
    <property type="entry name" value="Cytochrome P450"/>
    <property type="match status" value="1"/>
</dbReference>
<dbReference type="GO" id="GO:0005506">
    <property type="term" value="F:iron ion binding"/>
    <property type="evidence" value="ECO:0007669"/>
    <property type="project" value="InterPro"/>
</dbReference>